<evidence type="ECO:0000256" key="1">
    <source>
        <dbReference type="SAM" id="Phobius"/>
    </source>
</evidence>
<evidence type="ECO:0000313" key="2">
    <source>
        <dbReference type="EMBL" id="EPR10524.1"/>
    </source>
</evidence>
<proteinExistence type="predicted"/>
<feature type="transmembrane region" description="Helical" evidence="1">
    <location>
        <begin position="48"/>
        <end position="70"/>
    </location>
</feature>
<dbReference type="AlphaFoldDB" id="U4QZW3"/>
<gene>
    <name evidence="2" type="ORF">L323_13110</name>
</gene>
<evidence type="ECO:0008006" key="4">
    <source>
        <dbReference type="Google" id="ProtNLM"/>
    </source>
</evidence>
<keyword evidence="1" id="KW-0812">Transmembrane</keyword>
<keyword evidence="1" id="KW-0472">Membrane</keyword>
<comment type="caution">
    <text evidence="2">The sequence shown here is derived from an EMBL/GenBank/DDBJ whole genome shotgun (WGS) entry which is preliminary data.</text>
</comment>
<protein>
    <recommendedName>
        <fullName evidence="4">Transposase DDE domain-containing protein</fullName>
    </recommendedName>
</protein>
<accession>U4QZW3</accession>
<evidence type="ECO:0000313" key="3">
    <source>
        <dbReference type="Proteomes" id="UP000016860"/>
    </source>
</evidence>
<sequence length="126" mass="14937">MCKPNQDTIIGLYYHEHREFTEYFKGLKMLIKRLRQLGIANKHIMCRIYFICIKLSRSIALVLMGIYSLLKPFVSVPKRSLVFLRNLVIHKILSKRNCKNRLENLKIDCLADLVKKLKPCIKKSWM</sequence>
<keyword evidence="1" id="KW-1133">Transmembrane helix</keyword>
<dbReference type="STRING" id="1330534.L323_13110"/>
<dbReference type="EMBL" id="ATAY01000063">
    <property type="protein sequence ID" value="EPR10524.1"/>
    <property type="molecule type" value="Genomic_DNA"/>
</dbReference>
<name>U4QZW3_9FIRM</name>
<reference evidence="2 3" key="1">
    <citation type="journal article" date="2013" name="Genome Announc.">
        <title>Draft Genome Sequence of the Cellulolytic Bacterium Clostridium papyrosolvens C7 (ATCC 700395).</title>
        <authorList>
            <person name="Zepeda V."/>
            <person name="Dassa B."/>
            <person name="Borovok I."/>
            <person name="Lamed R."/>
            <person name="Bayer E.A."/>
            <person name="Cate J.H."/>
        </authorList>
    </citation>
    <scope>NUCLEOTIDE SEQUENCE [LARGE SCALE GENOMIC DNA]</scope>
    <source>
        <strain evidence="2 3">C7</strain>
    </source>
</reference>
<organism evidence="2 3">
    <name type="scientific">Ruminiclostridium papyrosolvens C7</name>
    <dbReference type="NCBI Taxonomy" id="1330534"/>
    <lineage>
        <taxon>Bacteria</taxon>
        <taxon>Bacillati</taxon>
        <taxon>Bacillota</taxon>
        <taxon>Clostridia</taxon>
        <taxon>Eubacteriales</taxon>
        <taxon>Oscillospiraceae</taxon>
        <taxon>Ruminiclostridium</taxon>
    </lineage>
</organism>
<dbReference type="Proteomes" id="UP000016860">
    <property type="component" value="Unassembled WGS sequence"/>
</dbReference>